<evidence type="ECO:0000259" key="1">
    <source>
        <dbReference type="Pfam" id="PF00501"/>
    </source>
</evidence>
<keyword evidence="4" id="KW-1185">Reference proteome</keyword>
<dbReference type="InterPro" id="IPR045851">
    <property type="entry name" value="AMP-bd_C_sf"/>
</dbReference>
<dbReference type="PANTHER" id="PTHR43767:SF1">
    <property type="entry name" value="NONRIBOSOMAL PEPTIDE SYNTHASE PES1 (EUROFUNG)-RELATED"/>
    <property type="match status" value="1"/>
</dbReference>
<proteinExistence type="predicted"/>
<organism evidence="3 4">
    <name type="scientific">Fodinicola feengrottensis</name>
    <dbReference type="NCBI Taxonomy" id="435914"/>
    <lineage>
        <taxon>Bacteria</taxon>
        <taxon>Bacillati</taxon>
        <taxon>Actinomycetota</taxon>
        <taxon>Actinomycetes</taxon>
        <taxon>Mycobacteriales</taxon>
        <taxon>Fodinicola</taxon>
    </lineage>
</organism>
<feature type="domain" description="AMP-binding enzyme C-terminal" evidence="2">
    <location>
        <begin position="302"/>
        <end position="377"/>
    </location>
</feature>
<dbReference type="PROSITE" id="PS00455">
    <property type="entry name" value="AMP_BINDING"/>
    <property type="match status" value="1"/>
</dbReference>
<accession>A0ABN2FPZ2</accession>
<dbReference type="RefSeq" id="WP_344306092.1">
    <property type="nucleotide sequence ID" value="NZ_BAAANY010000001.1"/>
</dbReference>
<dbReference type="NCBIfam" id="NF005877">
    <property type="entry name" value="PRK07824.1"/>
    <property type="match status" value="1"/>
</dbReference>
<dbReference type="PANTHER" id="PTHR43767">
    <property type="entry name" value="LONG-CHAIN-FATTY-ACID--COA LIGASE"/>
    <property type="match status" value="1"/>
</dbReference>
<dbReference type="Pfam" id="PF13193">
    <property type="entry name" value="AMP-binding_C"/>
    <property type="match status" value="1"/>
</dbReference>
<dbReference type="Gene3D" id="3.40.50.12780">
    <property type="entry name" value="N-terminal domain of ligase-like"/>
    <property type="match status" value="1"/>
</dbReference>
<dbReference type="SUPFAM" id="SSF56801">
    <property type="entry name" value="Acetyl-CoA synthetase-like"/>
    <property type="match status" value="1"/>
</dbReference>
<dbReference type="InterPro" id="IPR042099">
    <property type="entry name" value="ANL_N_sf"/>
</dbReference>
<feature type="domain" description="AMP-dependent synthetase/ligase" evidence="1">
    <location>
        <begin position="47"/>
        <end position="245"/>
    </location>
</feature>
<dbReference type="Pfam" id="PF00501">
    <property type="entry name" value="AMP-binding"/>
    <property type="match status" value="1"/>
</dbReference>
<reference evidence="3 4" key="1">
    <citation type="journal article" date="2019" name="Int. J. Syst. Evol. Microbiol.">
        <title>The Global Catalogue of Microorganisms (GCM) 10K type strain sequencing project: providing services to taxonomists for standard genome sequencing and annotation.</title>
        <authorList>
            <consortium name="The Broad Institute Genomics Platform"/>
            <consortium name="The Broad Institute Genome Sequencing Center for Infectious Disease"/>
            <person name="Wu L."/>
            <person name="Ma J."/>
        </authorList>
    </citation>
    <scope>NUCLEOTIDE SEQUENCE [LARGE SCALE GENOMIC DNA]</scope>
    <source>
        <strain evidence="3 4">JCM 14718</strain>
    </source>
</reference>
<gene>
    <name evidence="3" type="primary">menE</name>
    <name evidence="3" type="ORF">GCM10009765_00970</name>
</gene>
<dbReference type="InterPro" id="IPR025110">
    <property type="entry name" value="AMP-bd_C"/>
</dbReference>
<sequence>MQKRLITLTAASPDEVEGTLLPALTAALNGGPAVAALPSDRAERDRALTAIRPDQRLEHSDEEIALVVPTSGSTGEPKAALLSARALRASATATHDFLGGPGQWLLALPATHIAGLQVLIRATLAGTSPVLLDLREGFHVSHLAESLATMRSGRRYVSLVPTQLRRVLDAGGPATEALSEVDAVLLGGAAAPIALREQAADAGIPVVTTYGMTETCGGCVYDGQPLTDVDIDLAPSGRISVGGPVLFSGYRLRPDLTAEVLVGGRFRTSDVGQWSATGGLEVIGRADDVIITGGVNVAPAAVEAALASCPGVSESAVTGVSHPEWGQVVIAVLTPHADEPTPTLASVRTHVSALLGPHAAPRAIAVVPELPRLPLGKIDRQAIAAIAVELGQKVDS</sequence>
<dbReference type="InterPro" id="IPR050237">
    <property type="entry name" value="ATP-dep_AMP-bd_enzyme"/>
</dbReference>
<protein>
    <submittedName>
        <fullName evidence="3">O-succinylbenzoate--CoA ligase</fullName>
    </submittedName>
</protein>
<dbReference type="Proteomes" id="UP001500618">
    <property type="component" value="Unassembled WGS sequence"/>
</dbReference>
<dbReference type="GO" id="GO:0016874">
    <property type="term" value="F:ligase activity"/>
    <property type="evidence" value="ECO:0007669"/>
    <property type="project" value="UniProtKB-KW"/>
</dbReference>
<evidence type="ECO:0000259" key="2">
    <source>
        <dbReference type="Pfam" id="PF13193"/>
    </source>
</evidence>
<evidence type="ECO:0000313" key="4">
    <source>
        <dbReference type="Proteomes" id="UP001500618"/>
    </source>
</evidence>
<keyword evidence="3" id="KW-0436">Ligase</keyword>
<dbReference type="Gene3D" id="3.30.300.30">
    <property type="match status" value="1"/>
</dbReference>
<dbReference type="EMBL" id="BAAANY010000001">
    <property type="protein sequence ID" value="GAA1655609.1"/>
    <property type="molecule type" value="Genomic_DNA"/>
</dbReference>
<evidence type="ECO:0000313" key="3">
    <source>
        <dbReference type="EMBL" id="GAA1655609.1"/>
    </source>
</evidence>
<dbReference type="InterPro" id="IPR000873">
    <property type="entry name" value="AMP-dep_synth/lig_dom"/>
</dbReference>
<dbReference type="InterPro" id="IPR020845">
    <property type="entry name" value="AMP-binding_CS"/>
</dbReference>
<comment type="caution">
    <text evidence="3">The sequence shown here is derived from an EMBL/GenBank/DDBJ whole genome shotgun (WGS) entry which is preliminary data.</text>
</comment>
<name>A0ABN2FPZ2_9ACTN</name>